<evidence type="ECO:0000313" key="6">
    <source>
        <dbReference type="RefSeq" id="XP_026682310.1"/>
    </source>
</evidence>
<dbReference type="RefSeq" id="XP_026682310.1">
    <property type="nucleotide sequence ID" value="XM_026826509.1"/>
</dbReference>
<evidence type="ECO:0000259" key="4">
    <source>
        <dbReference type="Pfam" id="PF02709"/>
    </source>
</evidence>
<dbReference type="InterPro" id="IPR029044">
    <property type="entry name" value="Nucleotide-diphossugar_trans"/>
</dbReference>
<dbReference type="Proteomes" id="UP000079169">
    <property type="component" value="Unplaced"/>
</dbReference>
<dbReference type="InterPro" id="IPR027791">
    <property type="entry name" value="Galactosyl_T_C"/>
</dbReference>
<keyword evidence="5" id="KW-1185">Reference proteome</keyword>
<organism evidence="5 6">
    <name type="scientific">Diaphorina citri</name>
    <name type="common">Asian citrus psyllid</name>
    <dbReference type="NCBI Taxonomy" id="121845"/>
    <lineage>
        <taxon>Eukaryota</taxon>
        <taxon>Metazoa</taxon>
        <taxon>Ecdysozoa</taxon>
        <taxon>Arthropoda</taxon>
        <taxon>Hexapoda</taxon>
        <taxon>Insecta</taxon>
        <taxon>Pterygota</taxon>
        <taxon>Neoptera</taxon>
        <taxon>Paraneoptera</taxon>
        <taxon>Hemiptera</taxon>
        <taxon>Sternorrhyncha</taxon>
        <taxon>Psylloidea</taxon>
        <taxon>Psyllidae</taxon>
        <taxon>Diaphorininae</taxon>
        <taxon>Diaphorina</taxon>
    </lineage>
</organism>
<dbReference type="STRING" id="121845.A0A3Q0J6I1"/>
<dbReference type="GO" id="GO:0006493">
    <property type="term" value="P:protein O-linked glycosylation"/>
    <property type="evidence" value="ECO:0007669"/>
    <property type="project" value="TreeGrafter"/>
</dbReference>
<evidence type="ECO:0000256" key="1">
    <source>
        <dbReference type="ARBA" id="ARBA00022679"/>
    </source>
</evidence>
<dbReference type="Pfam" id="PF02709">
    <property type="entry name" value="Glyco_transf_7C"/>
    <property type="match status" value="1"/>
</dbReference>
<dbReference type="Gene3D" id="3.90.550.10">
    <property type="entry name" value="Spore Coat Polysaccharide Biosynthesis Protein SpsA, Chain A"/>
    <property type="match status" value="2"/>
</dbReference>
<dbReference type="SUPFAM" id="SSF53448">
    <property type="entry name" value="Nucleotide-diphospho-sugar transferases"/>
    <property type="match status" value="2"/>
</dbReference>
<accession>A0A3Q0J6I1</accession>
<dbReference type="PaxDb" id="121845-A0A3Q0J6I1"/>
<dbReference type="PANTHER" id="PTHR11675">
    <property type="entry name" value="N-ACETYLGALACTOSAMINYLTRANSFERASE"/>
    <property type="match status" value="1"/>
</dbReference>
<feature type="domain" description="Glycosyltransferase 2-like" evidence="3">
    <location>
        <begin position="5"/>
        <end position="60"/>
    </location>
</feature>
<evidence type="ECO:0000259" key="3">
    <source>
        <dbReference type="Pfam" id="PF00535"/>
    </source>
</evidence>
<feature type="domain" description="Galactosyltransferase C-terminal" evidence="4">
    <location>
        <begin position="157"/>
        <end position="225"/>
    </location>
</feature>
<gene>
    <name evidence="6" type="primary">LOC103513257</name>
</gene>
<dbReference type="KEGG" id="dci:103513257"/>
<keyword evidence="2" id="KW-1015">Disulfide bond</keyword>
<dbReference type="Pfam" id="PF00535">
    <property type="entry name" value="Glycos_transf_2"/>
    <property type="match status" value="1"/>
</dbReference>
<dbReference type="AlphaFoldDB" id="A0A3Q0J6I1"/>
<name>A0A3Q0J6I1_DIACI</name>
<feature type="non-terminal residue" evidence="6">
    <location>
        <position position="1"/>
    </location>
</feature>
<evidence type="ECO:0000313" key="5">
    <source>
        <dbReference type="Proteomes" id="UP000079169"/>
    </source>
</evidence>
<dbReference type="GeneID" id="103513257"/>
<dbReference type="GO" id="GO:0004653">
    <property type="term" value="F:polypeptide N-acetylgalactosaminyltransferase activity"/>
    <property type="evidence" value="ECO:0007669"/>
    <property type="project" value="TreeGrafter"/>
</dbReference>
<dbReference type="PANTHER" id="PTHR11675:SF43">
    <property type="entry name" value="POLYPEPTIDE N-ACETYLGALACTOSAMINYLTRANSFERASE 1"/>
    <property type="match status" value="1"/>
</dbReference>
<evidence type="ECO:0000256" key="2">
    <source>
        <dbReference type="ARBA" id="ARBA00023157"/>
    </source>
</evidence>
<keyword evidence="1" id="KW-0808">Transferase</keyword>
<dbReference type="GO" id="GO:0005794">
    <property type="term" value="C:Golgi apparatus"/>
    <property type="evidence" value="ECO:0007669"/>
    <property type="project" value="TreeGrafter"/>
</dbReference>
<reference evidence="6" key="1">
    <citation type="submission" date="2025-08" db="UniProtKB">
        <authorList>
            <consortium name="RefSeq"/>
        </authorList>
    </citation>
    <scope>IDENTIFICATION</scope>
</reference>
<protein>
    <submittedName>
        <fullName evidence="6">Polypeptide N-acetylgalactosaminyltransferase 1-like</fullName>
    </submittedName>
</protein>
<sequence length="265" mass="30494">PFVFTDELQGKLDYYIQTRLPPKVRLIRLKERAGLIRARIAGAENAKGDVLMFLDSHCELGTNCAFCVPRIAGAENAKGDVLMFLDSHYWEDSPGQHSILGSVIPGFMTPGLEPIPLILFYSTFFSIFNYTKYYILEVVRILGIILYFRAEYLKVVFRFHFRSPTMAGGLFAVDRKYFFELGSYDQQMEVWGGENLEISFRVWMCGGSLECVPCSRIGHIFRSHHPYTFPGGKDTHGINTARLVEIWMDDYKRLFYAHRRDLVVS</sequence>
<dbReference type="InterPro" id="IPR001173">
    <property type="entry name" value="Glyco_trans_2-like"/>
</dbReference>
<proteinExistence type="predicted"/>